<reference evidence="3 4" key="1">
    <citation type="submission" date="2016-10" db="EMBL/GenBank/DDBJ databases">
        <authorList>
            <person name="de Groot N.N."/>
        </authorList>
    </citation>
    <scope>NUCLEOTIDE SEQUENCE [LARGE SCALE GENOMIC DNA]</scope>
    <source>
        <strain evidence="3 4">DSM 6793</strain>
    </source>
</reference>
<keyword evidence="2" id="KW-0732">Signal</keyword>
<dbReference type="RefSeq" id="WP_091512922.1">
    <property type="nucleotide sequence ID" value="NZ_FOLE01000007.1"/>
</dbReference>
<dbReference type="OrthoDB" id="957141at2"/>
<sequence length="141" mass="15499">MKKVMLVLAMFLAVCQSKAETSDAIFEIETKACEAQLQPLTQLEQNIAQRGQISYQQLAQEQNTALAQAAVTQNLDTYFVATSKRNSMPLVPPFVWGLCLSVAGLAAVYFITQDDSDIRWAFFGCVISTLIFGFGLFGVFG</sequence>
<evidence type="ECO:0000256" key="2">
    <source>
        <dbReference type="SAM" id="SignalP"/>
    </source>
</evidence>
<feature type="chain" id="PRO_5011532053" evidence="2">
    <location>
        <begin position="20"/>
        <end position="141"/>
    </location>
</feature>
<keyword evidence="4" id="KW-1185">Reference proteome</keyword>
<dbReference type="EMBL" id="FOLE01000007">
    <property type="protein sequence ID" value="SFC58811.1"/>
    <property type="molecule type" value="Genomic_DNA"/>
</dbReference>
<feature type="signal peptide" evidence="2">
    <location>
        <begin position="1"/>
        <end position="19"/>
    </location>
</feature>
<evidence type="ECO:0000256" key="1">
    <source>
        <dbReference type="SAM" id="Phobius"/>
    </source>
</evidence>
<feature type="transmembrane region" description="Helical" evidence="1">
    <location>
        <begin position="118"/>
        <end position="140"/>
    </location>
</feature>
<keyword evidence="1" id="KW-0472">Membrane</keyword>
<dbReference type="AlphaFoldDB" id="A0A1I1KDX7"/>
<dbReference type="STRING" id="927664.SAMN05421780_1078"/>
<dbReference type="Proteomes" id="UP000199514">
    <property type="component" value="Unassembled WGS sequence"/>
</dbReference>
<organism evidence="3 4">
    <name type="scientific">Flexibacter flexilis DSM 6793</name>
    <dbReference type="NCBI Taxonomy" id="927664"/>
    <lineage>
        <taxon>Bacteria</taxon>
        <taxon>Pseudomonadati</taxon>
        <taxon>Bacteroidota</taxon>
        <taxon>Cytophagia</taxon>
        <taxon>Cytophagales</taxon>
        <taxon>Flexibacteraceae</taxon>
        <taxon>Flexibacter</taxon>
    </lineage>
</organism>
<gene>
    <name evidence="3" type="ORF">SAMN05421780_1078</name>
</gene>
<proteinExistence type="predicted"/>
<name>A0A1I1KDX7_9BACT</name>
<keyword evidence="1" id="KW-0812">Transmembrane</keyword>
<evidence type="ECO:0000313" key="3">
    <source>
        <dbReference type="EMBL" id="SFC58811.1"/>
    </source>
</evidence>
<keyword evidence="1" id="KW-1133">Transmembrane helix</keyword>
<accession>A0A1I1KDX7</accession>
<evidence type="ECO:0000313" key="4">
    <source>
        <dbReference type="Proteomes" id="UP000199514"/>
    </source>
</evidence>
<protein>
    <submittedName>
        <fullName evidence="3">Uncharacterized protein</fullName>
    </submittedName>
</protein>
<feature type="transmembrane region" description="Helical" evidence="1">
    <location>
        <begin position="94"/>
        <end position="111"/>
    </location>
</feature>